<feature type="compositionally biased region" description="Low complexity" evidence="1">
    <location>
        <begin position="529"/>
        <end position="581"/>
    </location>
</feature>
<evidence type="ECO:0000259" key="3">
    <source>
        <dbReference type="PROSITE" id="PS51746"/>
    </source>
</evidence>
<proteinExistence type="predicted"/>
<feature type="compositionally biased region" description="Polar residues" evidence="1">
    <location>
        <begin position="494"/>
        <end position="523"/>
    </location>
</feature>
<sequence length="581" mass="61333">MPLALRFAAASHVGRVRSKNDDSGYAGTYFAVVADGMGGHVGGDVASASTVLDLVHLDRPHHEGAETILPDEIQTANTILNELVNHNPKLQGMGTTVTALLLTDETFQFSHIGDSRAYRLKDGVFEQISKDHTFVQRLVDEGRIRPEEAETHPHKNVLMRVLGDSDASPELDIEQIPVAPGERWLLCSDGLNACVSEAVVERIVRGTKDLQEATDDLVQVTLANGAPDNVTVVLFDVVEESEDDQALNTLLDNARAAGDDHAPDTGQILIAASGSDVEASAALIRHQMATRPHKLVGAAQLATESGLIPIVTQRSGERRAAELLTHKSEQARQEQLAAIESAEAAQLAKSRPRSEKVHGRLAGVGPSNILGDGTIASTRRWGLPRWLVPAFLAFMTVVMVVITWFAYSWTQTQYYVGNYSGKVAIFKGVSQELGPLKLSRLDTPTDIPLDVLPAYTQQRITNALPARDLEHAQEIVGELLITARQSCPVLAPATGSTSENETATTTVPSYCTDSGSIESPTLESPTPTPGSSSSPASGSSNSSGSSGATGSSSSAAASPTSSSNSTSTSSPAAPSPTGGNS</sequence>
<dbReference type="GO" id="GO:0004722">
    <property type="term" value="F:protein serine/threonine phosphatase activity"/>
    <property type="evidence" value="ECO:0007669"/>
    <property type="project" value="UniProtKB-EC"/>
</dbReference>
<dbReference type="Proteomes" id="UP000580797">
    <property type="component" value="Unassembled WGS sequence"/>
</dbReference>
<gene>
    <name evidence="4" type="ORF">HD598_001461</name>
</gene>
<dbReference type="CDD" id="cd00143">
    <property type="entry name" value="PP2Cc"/>
    <property type="match status" value="1"/>
</dbReference>
<dbReference type="PROSITE" id="PS51746">
    <property type="entry name" value="PPM_2"/>
    <property type="match status" value="1"/>
</dbReference>
<keyword evidence="4" id="KW-0378">Hydrolase</keyword>
<comment type="caution">
    <text evidence="4">The sequence shown here is derived from an EMBL/GenBank/DDBJ whole genome shotgun (WGS) entry which is preliminary data.</text>
</comment>
<accession>A0A7W8TTX9</accession>
<evidence type="ECO:0000313" key="4">
    <source>
        <dbReference type="EMBL" id="MBB5512774.1"/>
    </source>
</evidence>
<evidence type="ECO:0000313" key="5">
    <source>
        <dbReference type="Proteomes" id="UP000580797"/>
    </source>
</evidence>
<dbReference type="SUPFAM" id="SSF81606">
    <property type="entry name" value="PP2C-like"/>
    <property type="match status" value="1"/>
</dbReference>
<dbReference type="RefSeq" id="WP_183664856.1">
    <property type="nucleotide sequence ID" value="NZ_BAAARH010000013.1"/>
</dbReference>
<dbReference type="AlphaFoldDB" id="A0A7W8TTX9"/>
<evidence type="ECO:0000256" key="1">
    <source>
        <dbReference type="SAM" id="MobiDB-lite"/>
    </source>
</evidence>
<evidence type="ECO:0000256" key="2">
    <source>
        <dbReference type="SAM" id="Phobius"/>
    </source>
</evidence>
<dbReference type="Pfam" id="PF13672">
    <property type="entry name" value="PP2C_2"/>
    <property type="match status" value="1"/>
</dbReference>
<protein>
    <submittedName>
        <fullName evidence="4">Protein phosphatase</fullName>
        <ecNumber evidence="4">3.1.3.16</ecNumber>
    </submittedName>
</protein>
<keyword evidence="2" id="KW-0812">Transmembrane</keyword>
<dbReference type="SMART" id="SM00331">
    <property type="entry name" value="PP2C_SIG"/>
    <property type="match status" value="1"/>
</dbReference>
<dbReference type="EC" id="3.1.3.16" evidence="4"/>
<dbReference type="InterPro" id="IPR001932">
    <property type="entry name" value="PPM-type_phosphatase-like_dom"/>
</dbReference>
<keyword evidence="2" id="KW-0472">Membrane</keyword>
<reference evidence="4 5" key="1">
    <citation type="submission" date="2020-08" db="EMBL/GenBank/DDBJ databases">
        <title>Sequencing the genomes of 1000 actinobacteria strains.</title>
        <authorList>
            <person name="Klenk H.-P."/>
        </authorList>
    </citation>
    <scope>NUCLEOTIDE SEQUENCE [LARGE SCALE GENOMIC DNA]</scope>
    <source>
        <strain evidence="4 5">DSM 105783</strain>
    </source>
</reference>
<name>A0A7W8TTX9_9MICC</name>
<feature type="domain" description="PPM-type phosphatase" evidence="3">
    <location>
        <begin position="6"/>
        <end position="237"/>
    </location>
</feature>
<feature type="transmembrane region" description="Helical" evidence="2">
    <location>
        <begin position="386"/>
        <end position="407"/>
    </location>
</feature>
<feature type="region of interest" description="Disordered" evidence="1">
    <location>
        <begin position="492"/>
        <end position="581"/>
    </location>
</feature>
<organism evidence="4 5">
    <name type="scientific">Neomicrococcus aestuarii</name>
    <dbReference type="NCBI Taxonomy" id="556325"/>
    <lineage>
        <taxon>Bacteria</taxon>
        <taxon>Bacillati</taxon>
        <taxon>Actinomycetota</taxon>
        <taxon>Actinomycetes</taxon>
        <taxon>Micrococcales</taxon>
        <taxon>Micrococcaceae</taxon>
        <taxon>Neomicrococcus</taxon>
    </lineage>
</organism>
<dbReference type="EMBL" id="JACHDR010000001">
    <property type="protein sequence ID" value="MBB5512774.1"/>
    <property type="molecule type" value="Genomic_DNA"/>
</dbReference>
<dbReference type="Gene3D" id="3.60.40.10">
    <property type="entry name" value="PPM-type phosphatase domain"/>
    <property type="match status" value="1"/>
</dbReference>
<dbReference type="SMART" id="SM00332">
    <property type="entry name" value="PP2Cc"/>
    <property type="match status" value="1"/>
</dbReference>
<dbReference type="InterPro" id="IPR036457">
    <property type="entry name" value="PPM-type-like_dom_sf"/>
</dbReference>
<keyword evidence="2" id="KW-1133">Transmembrane helix</keyword>